<organism evidence="2 3">
    <name type="scientific">Penicillium argentinense</name>
    <dbReference type="NCBI Taxonomy" id="1131581"/>
    <lineage>
        <taxon>Eukaryota</taxon>
        <taxon>Fungi</taxon>
        <taxon>Dikarya</taxon>
        <taxon>Ascomycota</taxon>
        <taxon>Pezizomycotina</taxon>
        <taxon>Eurotiomycetes</taxon>
        <taxon>Eurotiomycetidae</taxon>
        <taxon>Eurotiales</taxon>
        <taxon>Aspergillaceae</taxon>
        <taxon>Penicillium</taxon>
    </lineage>
</organism>
<comment type="caution">
    <text evidence="2">The sequence shown here is derived from an EMBL/GenBank/DDBJ whole genome shotgun (WGS) entry which is preliminary data.</text>
</comment>
<evidence type="ECO:0000313" key="3">
    <source>
        <dbReference type="Proteomes" id="UP001149074"/>
    </source>
</evidence>
<dbReference type="OrthoDB" id="5426563at2759"/>
<dbReference type="Proteomes" id="UP001149074">
    <property type="component" value="Unassembled WGS sequence"/>
</dbReference>
<reference evidence="2" key="2">
    <citation type="journal article" date="2023" name="IMA Fungus">
        <title>Comparative genomic study of the Penicillium genus elucidates a diverse pangenome and 15 lateral gene transfer events.</title>
        <authorList>
            <person name="Petersen C."/>
            <person name="Sorensen T."/>
            <person name="Nielsen M.R."/>
            <person name="Sondergaard T.E."/>
            <person name="Sorensen J.L."/>
            <person name="Fitzpatrick D.A."/>
            <person name="Frisvad J.C."/>
            <person name="Nielsen K.L."/>
        </authorList>
    </citation>
    <scope>NUCLEOTIDE SEQUENCE</scope>
    <source>
        <strain evidence="2">IBT 30761</strain>
    </source>
</reference>
<feature type="compositionally biased region" description="Polar residues" evidence="1">
    <location>
        <begin position="19"/>
        <end position="32"/>
    </location>
</feature>
<name>A0A9W9G4M8_9EURO</name>
<feature type="region of interest" description="Disordered" evidence="1">
    <location>
        <begin position="151"/>
        <end position="225"/>
    </location>
</feature>
<dbReference type="AlphaFoldDB" id="A0A9W9G4M8"/>
<evidence type="ECO:0000256" key="1">
    <source>
        <dbReference type="SAM" id="MobiDB-lite"/>
    </source>
</evidence>
<accession>A0A9W9G4M8</accession>
<reference evidence="2" key="1">
    <citation type="submission" date="2022-11" db="EMBL/GenBank/DDBJ databases">
        <authorList>
            <person name="Petersen C."/>
        </authorList>
    </citation>
    <scope>NUCLEOTIDE SEQUENCE</scope>
    <source>
        <strain evidence="2">IBT 30761</strain>
    </source>
</reference>
<feature type="region of interest" description="Disordered" evidence="1">
    <location>
        <begin position="1"/>
        <end position="87"/>
    </location>
</feature>
<feature type="compositionally biased region" description="Polar residues" evidence="1">
    <location>
        <begin position="62"/>
        <end position="73"/>
    </location>
</feature>
<keyword evidence="3" id="KW-1185">Reference proteome</keyword>
<dbReference type="RefSeq" id="XP_056479630.1">
    <property type="nucleotide sequence ID" value="XM_056614589.1"/>
</dbReference>
<evidence type="ECO:0000313" key="2">
    <source>
        <dbReference type="EMBL" id="KAJ5111560.1"/>
    </source>
</evidence>
<dbReference type="EMBL" id="JAPQKI010000002">
    <property type="protein sequence ID" value="KAJ5111560.1"/>
    <property type="molecule type" value="Genomic_DNA"/>
</dbReference>
<dbReference type="GeneID" id="81353568"/>
<gene>
    <name evidence="2" type="ORF">N7532_002095</name>
</gene>
<sequence length="393" mass="43578">MNWTGGQLHRHSSRKGILSKTQKQNFAKSRQLINDRASRPPASFQGFPRLGVDSPETELLGSRQQASGCSRMSISKRPKLGGSIHGPAIRLSISPIEEIERFGKRRKLNDADRKRLSTTSGDRVVRLFRPRLRTRQLTSERDAYLNGIQIRIDGQPADGSSAASTAERPSQPSSQSIVLCDDSGPVHYSSTRGHPNADQNCSGRDFLSLRPSHQAPPSKVPKAPSTIPETVMLQISEPVSPSRVPLQENLIYGLSGRNRVDVSPGSARLPWSARRHFTIDDQIQAEQNNLAICLDANAPSRPRSPSSVTTLLASPSLLSPEIPPSLNASNRPLQPRWSMFSPNFRQPNAARPQEFHGFDVTCTNSTEHPPYHIYKDRSFGDMRFFGQVVRQDD</sequence>
<proteinExistence type="predicted"/>
<feature type="compositionally biased region" description="Polar residues" evidence="1">
    <location>
        <begin position="161"/>
        <end position="177"/>
    </location>
</feature>
<protein>
    <submittedName>
        <fullName evidence="2">Uncharacterized protein</fullName>
    </submittedName>
</protein>
<feature type="compositionally biased region" description="Polar residues" evidence="1">
    <location>
        <begin position="188"/>
        <end position="202"/>
    </location>
</feature>